<accession>A0A6C0H178</accession>
<dbReference type="AlphaFoldDB" id="A0A6C0H178"/>
<organism evidence="1">
    <name type="scientific">viral metagenome</name>
    <dbReference type="NCBI Taxonomy" id="1070528"/>
    <lineage>
        <taxon>unclassified sequences</taxon>
        <taxon>metagenomes</taxon>
        <taxon>organismal metagenomes</taxon>
    </lineage>
</organism>
<reference evidence="1" key="1">
    <citation type="journal article" date="2020" name="Nature">
        <title>Giant virus diversity and host interactions through global metagenomics.</title>
        <authorList>
            <person name="Schulz F."/>
            <person name="Roux S."/>
            <person name="Paez-Espino D."/>
            <person name="Jungbluth S."/>
            <person name="Walsh D.A."/>
            <person name="Denef V.J."/>
            <person name="McMahon K.D."/>
            <person name="Konstantinidis K.T."/>
            <person name="Eloe-Fadrosh E.A."/>
            <person name="Kyrpides N.C."/>
            <person name="Woyke T."/>
        </authorList>
    </citation>
    <scope>NUCLEOTIDE SEQUENCE</scope>
    <source>
        <strain evidence="1">GVMAG-M-3300023179-4</strain>
    </source>
</reference>
<sequence>MLDILQLNNFSYKLSEDKNNNWLMIYAKNNLYKK</sequence>
<name>A0A6C0H178_9ZZZZ</name>
<proteinExistence type="predicted"/>
<evidence type="ECO:0000313" key="1">
    <source>
        <dbReference type="EMBL" id="QHT74167.1"/>
    </source>
</evidence>
<protein>
    <submittedName>
        <fullName evidence="1">Uncharacterized protein</fullName>
    </submittedName>
</protein>
<dbReference type="EMBL" id="MN739839">
    <property type="protein sequence ID" value="QHT74167.1"/>
    <property type="molecule type" value="Genomic_DNA"/>
</dbReference>